<dbReference type="Gene3D" id="3.30.530.20">
    <property type="match status" value="1"/>
</dbReference>
<accession>A0A128A1H5</accession>
<keyword evidence="2" id="KW-1185">Reference proteome</keyword>
<organism evidence="1 2">
    <name type="scientific">Nitrosotalea devaniterrae</name>
    <dbReference type="NCBI Taxonomy" id="1078905"/>
    <lineage>
        <taxon>Archaea</taxon>
        <taxon>Nitrososphaerota</taxon>
        <taxon>Nitrososphaeria</taxon>
        <taxon>Nitrosotaleales</taxon>
        <taxon>Nitrosotaleaceae</taxon>
        <taxon>Nitrosotalea</taxon>
    </lineage>
</organism>
<gene>
    <name evidence="1" type="ORF">NDEV_0402</name>
</gene>
<sequence>MIEITAKVMINSTVKKVWSVISAIERDPYFWKGMIRVRNKSRDGNVFTREVTLSNSDKCYQKIILFYLEGIHIKWTRGTLTGVKDILLTQIGNQTLLEVQMNYTINGIAQLRSRHISEELRDEAELALQLIKEDIEKIQSFEIKERKQWVDLIRE</sequence>
<name>A0A128A1H5_9ARCH</name>
<dbReference type="SUPFAM" id="SSF55961">
    <property type="entry name" value="Bet v1-like"/>
    <property type="match status" value="1"/>
</dbReference>
<dbReference type="AlphaFoldDB" id="A0A128A1H5"/>
<dbReference type="EMBL" id="LN890280">
    <property type="protein sequence ID" value="CUR51167.1"/>
    <property type="molecule type" value="Genomic_DNA"/>
</dbReference>
<evidence type="ECO:0000313" key="2">
    <source>
        <dbReference type="Proteomes" id="UP000196239"/>
    </source>
</evidence>
<proteinExistence type="predicted"/>
<reference evidence="2" key="1">
    <citation type="submission" date="2015-10" db="EMBL/GenBank/DDBJ databases">
        <authorList>
            <person name="Lehtovirta-Morley L.E."/>
            <person name="Vieille C."/>
        </authorList>
    </citation>
    <scope>NUCLEOTIDE SEQUENCE [LARGE SCALE GENOMIC DNA]</scope>
</reference>
<dbReference type="KEGG" id="ndv:NDEV_0402"/>
<dbReference type="InterPro" id="IPR023393">
    <property type="entry name" value="START-like_dom_sf"/>
</dbReference>
<dbReference type="Proteomes" id="UP000196239">
    <property type="component" value="Chromosome 1"/>
</dbReference>
<evidence type="ECO:0000313" key="1">
    <source>
        <dbReference type="EMBL" id="CUR51167.1"/>
    </source>
</evidence>
<protein>
    <submittedName>
        <fullName evidence="1">Putative Cyclase/dehydrase</fullName>
    </submittedName>
</protein>